<sequence length="89" mass="10572">MNHEVAAELINDHATIIPNYNEFDPSFWFKVKEELTDKQWTYVQKRIIEDKPLKLIALEEQTTIDAVRGWGKEVKRKLKPVLTEYIDIE</sequence>
<keyword evidence="2" id="KW-1185">Reference proteome</keyword>
<proteinExistence type="predicted"/>
<name>A0A4Y8IGN6_9BACI</name>
<protein>
    <submittedName>
        <fullName evidence="1">Uncharacterized protein</fullName>
    </submittedName>
</protein>
<dbReference type="Proteomes" id="UP000297975">
    <property type="component" value="Unassembled WGS sequence"/>
</dbReference>
<dbReference type="AlphaFoldDB" id="A0A4Y8IGN6"/>
<dbReference type="InterPro" id="IPR013324">
    <property type="entry name" value="RNA_pol_sigma_r3/r4-like"/>
</dbReference>
<dbReference type="EMBL" id="SOPW01000018">
    <property type="protein sequence ID" value="TFB14191.1"/>
    <property type="molecule type" value="Genomic_DNA"/>
</dbReference>
<evidence type="ECO:0000313" key="2">
    <source>
        <dbReference type="Proteomes" id="UP000297975"/>
    </source>
</evidence>
<organism evidence="1 2">
    <name type="scientific">Filobacillus milosensis</name>
    <dbReference type="NCBI Taxonomy" id="94137"/>
    <lineage>
        <taxon>Bacteria</taxon>
        <taxon>Bacillati</taxon>
        <taxon>Bacillota</taxon>
        <taxon>Bacilli</taxon>
        <taxon>Bacillales</taxon>
        <taxon>Bacillaceae</taxon>
        <taxon>Filobacillus</taxon>
    </lineage>
</organism>
<dbReference type="SUPFAM" id="SSF88659">
    <property type="entry name" value="Sigma3 and sigma4 domains of RNA polymerase sigma factors"/>
    <property type="match status" value="1"/>
</dbReference>
<dbReference type="OrthoDB" id="9783788at2"/>
<accession>A0A4Y8IGN6</accession>
<comment type="caution">
    <text evidence="1">The sequence shown here is derived from an EMBL/GenBank/DDBJ whole genome shotgun (WGS) entry which is preliminary data.</text>
</comment>
<gene>
    <name evidence="1" type="ORF">E3U55_14170</name>
</gene>
<reference evidence="1 2" key="1">
    <citation type="submission" date="2019-03" db="EMBL/GenBank/DDBJ databases">
        <authorList>
            <person name="He R.-H."/>
        </authorList>
    </citation>
    <scope>NUCLEOTIDE SEQUENCE [LARGE SCALE GENOMIC DNA]</scope>
    <source>
        <strain evidence="2">SH 714</strain>
    </source>
</reference>
<evidence type="ECO:0000313" key="1">
    <source>
        <dbReference type="EMBL" id="TFB14191.1"/>
    </source>
</evidence>